<organism evidence="1 2">
    <name type="scientific">Chitinophaga barathri</name>
    <dbReference type="NCBI Taxonomy" id="1647451"/>
    <lineage>
        <taxon>Bacteria</taxon>
        <taxon>Pseudomonadati</taxon>
        <taxon>Bacteroidota</taxon>
        <taxon>Chitinophagia</taxon>
        <taxon>Chitinophagales</taxon>
        <taxon>Chitinophagaceae</taxon>
        <taxon>Chitinophaga</taxon>
    </lineage>
</organism>
<proteinExistence type="predicted"/>
<evidence type="ECO:0000313" key="1">
    <source>
        <dbReference type="EMBL" id="RPD43346.1"/>
    </source>
</evidence>
<protein>
    <submittedName>
        <fullName evidence="1">Uncharacterized protein</fullName>
    </submittedName>
</protein>
<dbReference type="AlphaFoldDB" id="A0A3N4MMQ6"/>
<dbReference type="Proteomes" id="UP000279089">
    <property type="component" value="Unassembled WGS sequence"/>
</dbReference>
<evidence type="ECO:0000313" key="2">
    <source>
        <dbReference type="Proteomes" id="UP000279089"/>
    </source>
</evidence>
<comment type="caution">
    <text evidence="1">The sequence shown here is derived from an EMBL/GenBank/DDBJ whole genome shotgun (WGS) entry which is preliminary data.</text>
</comment>
<accession>A0A3N4MMQ6</accession>
<sequence>MAAEFAGCLPDGTTVFAAGCNPVGESPTPCAAVAETALPAPDAGAAATFAAGVSVTPEAAPLRCVPREL</sequence>
<gene>
    <name evidence="1" type="ORF">EG028_03035</name>
</gene>
<reference evidence="2" key="1">
    <citation type="submission" date="2018-11" db="EMBL/GenBank/DDBJ databases">
        <title>Chitinophaga lutea sp.nov., isolate from arsenic contaminated soil.</title>
        <authorList>
            <person name="Zong Y."/>
        </authorList>
    </citation>
    <scope>NUCLEOTIDE SEQUENCE [LARGE SCALE GENOMIC DNA]</scope>
    <source>
        <strain evidence="2">YLT18</strain>
    </source>
</reference>
<name>A0A3N4MMQ6_9BACT</name>
<keyword evidence="2" id="KW-1185">Reference proteome</keyword>
<dbReference type="EMBL" id="RMBX01000001">
    <property type="protein sequence ID" value="RPD43346.1"/>
    <property type="molecule type" value="Genomic_DNA"/>
</dbReference>